<feature type="region of interest" description="Disordered" evidence="1">
    <location>
        <begin position="290"/>
        <end position="324"/>
    </location>
</feature>
<organism evidence="3 4">
    <name type="scientific">Physocladia obscura</name>
    <dbReference type="NCBI Taxonomy" id="109957"/>
    <lineage>
        <taxon>Eukaryota</taxon>
        <taxon>Fungi</taxon>
        <taxon>Fungi incertae sedis</taxon>
        <taxon>Chytridiomycota</taxon>
        <taxon>Chytridiomycota incertae sedis</taxon>
        <taxon>Chytridiomycetes</taxon>
        <taxon>Chytridiales</taxon>
        <taxon>Chytriomycetaceae</taxon>
        <taxon>Physocladia</taxon>
    </lineage>
</organism>
<feature type="compositionally biased region" description="Basic and acidic residues" evidence="1">
    <location>
        <begin position="219"/>
        <end position="234"/>
    </location>
</feature>
<feature type="region of interest" description="Disordered" evidence="1">
    <location>
        <begin position="186"/>
        <end position="271"/>
    </location>
</feature>
<evidence type="ECO:0000313" key="3">
    <source>
        <dbReference type="EMBL" id="KAJ3094461.1"/>
    </source>
</evidence>
<evidence type="ECO:0000313" key="4">
    <source>
        <dbReference type="Proteomes" id="UP001211907"/>
    </source>
</evidence>
<feature type="region of interest" description="Disordered" evidence="1">
    <location>
        <begin position="1"/>
        <end position="24"/>
    </location>
</feature>
<feature type="region of interest" description="Disordered" evidence="1">
    <location>
        <begin position="601"/>
        <end position="627"/>
    </location>
</feature>
<keyword evidence="2" id="KW-0472">Membrane</keyword>
<keyword evidence="4" id="KW-1185">Reference proteome</keyword>
<reference evidence="3" key="1">
    <citation type="submission" date="2020-05" db="EMBL/GenBank/DDBJ databases">
        <title>Phylogenomic resolution of chytrid fungi.</title>
        <authorList>
            <person name="Stajich J.E."/>
            <person name="Amses K."/>
            <person name="Simmons R."/>
            <person name="Seto K."/>
            <person name="Myers J."/>
            <person name="Bonds A."/>
            <person name="Quandt C.A."/>
            <person name="Barry K."/>
            <person name="Liu P."/>
            <person name="Grigoriev I."/>
            <person name="Longcore J.E."/>
            <person name="James T.Y."/>
        </authorList>
    </citation>
    <scope>NUCLEOTIDE SEQUENCE</scope>
    <source>
        <strain evidence="3">JEL0513</strain>
    </source>
</reference>
<dbReference type="EMBL" id="JADGJH010002851">
    <property type="protein sequence ID" value="KAJ3094461.1"/>
    <property type="molecule type" value="Genomic_DNA"/>
</dbReference>
<feature type="transmembrane region" description="Helical" evidence="2">
    <location>
        <begin position="549"/>
        <end position="569"/>
    </location>
</feature>
<feature type="compositionally biased region" description="Low complexity" evidence="1">
    <location>
        <begin position="601"/>
        <end position="619"/>
    </location>
</feature>
<evidence type="ECO:0000256" key="2">
    <source>
        <dbReference type="SAM" id="Phobius"/>
    </source>
</evidence>
<comment type="caution">
    <text evidence="3">The sequence shown here is derived from an EMBL/GenBank/DDBJ whole genome shotgun (WGS) entry which is preliminary data.</text>
</comment>
<accession>A0AAD5SSB2</accession>
<feature type="compositionally biased region" description="Low complexity" evidence="1">
    <location>
        <begin position="126"/>
        <end position="145"/>
    </location>
</feature>
<dbReference type="AlphaFoldDB" id="A0AAD5SSB2"/>
<keyword evidence="2" id="KW-0812">Transmembrane</keyword>
<feature type="compositionally biased region" description="Low complexity" evidence="1">
    <location>
        <begin position="69"/>
        <end position="97"/>
    </location>
</feature>
<gene>
    <name evidence="3" type="ORF">HK100_006131</name>
</gene>
<feature type="compositionally biased region" description="Polar residues" evidence="1">
    <location>
        <begin position="1"/>
        <end position="10"/>
    </location>
</feature>
<feature type="transmembrane region" description="Helical" evidence="2">
    <location>
        <begin position="159"/>
        <end position="182"/>
    </location>
</feature>
<sequence>MSVPTQNAGGSISKPEEAETSESDLPILQIVQTGRPPRSPVAPATSEIVITGPNITALSTMTSTNNTSVTTFGSSTLPSSESQSTTSSNSVAAAETAPGGIPSTTRIAATSENTSGTGGSITKTDSASITTESTGGGASSSASPISALSNQTTRISTGLLVAIVVAAVAIISAVAAIMARYAQKRKKRTKKIGENRQTARSQRRLVARPSTYSGEYMAESEHDEREQERERNRDGGGGGGEGGERSSGLQSGINGGTAGFQKTSESGIGTEITRTRDLNLIDGVVLGRRMSEGSRGEASSGEASGGERSVDGETRPPSFELADSSRRVLVPVPSPNLLTVPISEVGQTGNTQRPVAIVIRDNSHVVAVASIPDILNIAGSSAVLSSSHSPGGMTKLKPKSSSPTTTTATTSTLSSNTNAATAITTAAVATADSGFRVPIPPVETQTTELINNSNGPNSASAEEGSAAIASGDAITTSRPAGAVFGVQGAPREKTTTVTLPPTPSTTTTLASSISSTVNVLVSTDSAPAVNALAYASSSSLSSLPPVSPYVAGVGAVAAVFLVVAAFLAVRRLRDRARTRTQQHMPVTSTRHRRRMFTSHASLAVESSGSASSSTSTQQRVSRKTKKLADTFKTVSRDTHLVHQIRAGLLNHSESADYMADDEVNLNSRGQSSIASVSTTPSTPIQSRSALLFAVSADSGPAYWPFFDAPLSRQMRESPVPDTLPQIQHSSNTVDHVSGDGSDSENDLLPRKLSFELFGGSTVKAVSSSNHYTNRLSHLISVSSSDHAITATNMAANILQQYNVEEDFAAQVAVAVPMPEYGGTQSIVKTLSSSQFLVQIDAVTAETRSLRGDILD</sequence>
<feature type="region of interest" description="Disordered" evidence="1">
    <location>
        <begin position="383"/>
        <end position="413"/>
    </location>
</feature>
<feature type="compositionally biased region" description="Low complexity" evidence="1">
    <location>
        <begin position="400"/>
        <end position="413"/>
    </location>
</feature>
<dbReference type="Proteomes" id="UP001211907">
    <property type="component" value="Unassembled WGS sequence"/>
</dbReference>
<protein>
    <submittedName>
        <fullName evidence="3">Uncharacterized protein</fullName>
    </submittedName>
</protein>
<feature type="region of interest" description="Disordered" evidence="1">
    <location>
        <begin position="69"/>
        <end position="145"/>
    </location>
</feature>
<evidence type="ECO:0000256" key="1">
    <source>
        <dbReference type="SAM" id="MobiDB-lite"/>
    </source>
</evidence>
<proteinExistence type="predicted"/>
<name>A0AAD5SSB2_9FUNG</name>
<feature type="compositionally biased region" description="Polar residues" evidence="1">
    <location>
        <begin position="102"/>
        <end position="125"/>
    </location>
</feature>
<keyword evidence="2" id="KW-1133">Transmembrane helix</keyword>